<dbReference type="Proteomes" id="UP000008743">
    <property type="component" value="Unassembled WGS sequence"/>
</dbReference>
<dbReference type="PANTHER" id="PTHR21145:SF12">
    <property type="entry name" value="CHORISMATE MUTASE"/>
    <property type="match status" value="1"/>
</dbReference>
<keyword evidence="6" id="KW-0057">Aromatic amino acid biosynthesis</keyword>
<keyword evidence="4" id="KW-0963">Cytoplasm</keyword>
<evidence type="ECO:0000313" key="11">
    <source>
        <dbReference type="Proteomes" id="UP000008743"/>
    </source>
</evidence>
<gene>
    <name evidence="10" type="ORF">CAOG_002186</name>
</gene>
<dbReference type="eggNOG" id="KOG0795">
    <property type="taxonomic scope" value="Eukaryota"/>
</dbReference>
<dbReference type="EMBL" id="KE346362">
    <property type="protein sequence ID" value="KJE90968.1"/>
    <property type="molecule type" value="Genomic_DNA"/>
</dbReference>
<evidence type="ECO:0000256" key="8">
    <source>
        <dbReference type="SAM" id="MobiDB-lite"/>
    </source>
</evidence>
<proteinExistence type="predicted"/>
<evidence type="ECO:0000256" key="2">
    <source>
        <dbReference type="ARBA" id="ARBA00004817"/>
    </source>
</evidence>
<dbReference type="PhylomeDB" id="A0A0D2WLU0"/>
<dbReference type="OrthoDB" id="191918at2759"/>
<protein>
    <recommendedName>
        <fullName evidence="3">chorismate mutase</fullName>
        <ecNumber evidence="3">5.4.99.5</ecNumber>
    </recommendedName>
</protein>
<dbReference type="GO" id="GO:0008652">
    <property type="term" value="P:amino acid biosynthetic process"/>
    <property type="evidence" value="ECO:0007669"/>
    <property type="project" value="UniProtKB-KW"/>
</dbReference>
<dbReference type="GO" id="GO:0005737">
    <property type="term" value="C:cytoplasm"/>
    <property type="evidence" value="ECO:0007669"/>
    <property type="project" value="UniProtKB-SubCell"/>
</dbReference>
<organism evidence="10 11">
    <name type="scientific">Capsaspora owczarzaki (strain ATCC 30864)</name>
    <dbReference type="NCBI Taxonomy" id="595528"/>
    <lineage>
        <taxon>Eukaryota</taxon>
        <taxon>Filasterea</taxon>
        <taxon>Capsaspora</taxon>
    </lineage>
</organism>
<keyword evidence="11" id="KW-1185">Reference proteome</keyword>
<evidence type="ECO:0000256" key="3">
    <source>
        <dbReference type="ARBA" id="ARBA00012404"/>
    </source>
</evidence>
<feature type="domain" description="Chorismate mutase" evidence="9">
    <location>
        <begin position="180"/>
        <end position="290"/>
    </location>
</feature>
<dbReference type="NCBIfam" id="TIGR01802">
    <property type="entry name" value="CM_pl-yst"/>
    <property type="match status" value="1"/>
</dbReference>
<evidence type="ECO:0000256" key="1">
    <source>
        <dbReference type="ARBA" id="ARBA00004496"/>
    </source>
</evidence>
<reference evidence="11" key="1">
    <citation type="submission" date="2011-02" db="EMBL/GenBank/DDBJ databases">
        <title>The Genome Sequence of Capsaspora owczarzaki ATCC 30864.</title>
        <authorList>
            <person name="Russ C."/>
            <person name="Cuomo C."/>
            <person name="Burger G."/>
            <person name="Gray M.W."/>
            <person name="Holland P.W.H."/>
            <person name="King N."/>
            <person name="Lang F.B.F."/>
            <person name="Roger A.J."/>
            <person name="Ruiz-Trillo I."/>
            <person name="Young S.K."/>
            <person name="Zeng Q."/>
            <person name="Gargeya S."/>
            <person name="Alvarado L."/>
            <person name="Berlin A."/>
            <person name="Chapman S.B."/>
            <person name="Chen Z."/>
            <person name="Freedman E."/>
            <person name="Gellesch M."/>
            <person name="Goldberg J."/>
            <person name="Griggs A."/>
            <person name="Gujja S."/>
            <person name="Heilman E."/>
            <person name="Heiman D."/>
            <person name="Howarth C."/>
            <person name="Mehta T."/>
            <person name="Neiman D."/>
            <person name="Pearson M."/>
            <person name="Roberts A."/>
            <person name="Saif S."/>
            <person name="Shea T."/>
            <person name="Shenoy N."/>
            <person name="Sisk P."/>
            <person name="Stolte C."/>
            <person name="Sykes S."/>
            <person name="White J."/>
            <person name="Yandava C."/>
            <person name="Haas B."/>
            <person name="Nusbaum C."/>
            <person name="Birren B."/>
        </authorList>
    </citation>
    <scope>NUCLEOTIDE SEQUENCE</scope>
    <source>
        <strain evidence="11">ATCC 30864</strain>
    </source>
</reference>
<dbReference type="GO" id="GO:0046417">
    <property type="term" value="P:chorismate metabolic process"/>
    <property type="evidence" value="ECO:0007669"/>
    <property type="project" value="InterPro"/>
</dbReference>
<dbReference type="RefSeq" id="XP_004348936.2">
    <property type="nucleotide sequence ID" value="XM_004348886.2"/>
</dbReference>
<dbReference type="AlphaFoldDB" id="A0A0D2WLU0"/>
<keyword evidence="7" id="KW-0413">Isomerase</keyword>
<evidence type="ECO:0000256" key="6">
    <source>
        <dbReference type="ARBA" id="ARBA00023141"/>
    </source>
</evidence>
<evidence type="ECO:0000313" key="10">
    <source>
        <dbReference type="EMBL" id="KJE90968.1"/>
    </source>
</evidence>
<name>A0A0D2WLU0_CAPO3</name>
<dbReference type="PANTHER" id="PTHR21145">
    <property type="entry name" value="CHORISMATE MUTASE"/>
    <property type="match status" value="1"/>
</dbReference>
<dbReference type="EC" id="5.4.99.5" evidence="3"/>
<evidence type="ECO:0000256" key="4">
    <source>
        <dbReference type="ARBA" id="ARBA00022490"/>
    </source>
</evidence>
<dbReference type="Gene3D" id="1.10.590.10">
    <property type="entry name" value="Chorismate mutase, AroQ class superfamily, eukaryotic"/>
    <property type="match status" value="1"/>
</dbReference>
<dbReference type="STRING" id="595528.A0A0D2WLU0"/>
<dbReference type="GO" id="GO:0004106">
    <property type="term" value="F:chorismate mutase activity"/>
    <property type="evidence" value="ECO:0007669"/>
    <property type="project" value="UniProtKB-EC"/>
</dbReference>
<dbReference type="Pfam" id="PF01817">
    <property type="entry name" value="CM_2"/>
    <property type="match status" value="1"/>
</dbReference>
<comment type="pathway">
    <text evidence="2">Metabolic intermediate biosynthesis; prephenate biosynthesis; prephenate from chorismate: step 1/1.</text>
</comment>
<evidence type="ECO:0000256" key="5">
    <source>
        <dbReference type="ARBA" id="ARBA00022605"/>
    </source>
</evidence>
<dbReference type="PROSITE" id="PS51169">
    <property type="entry name" value="CHORISMATE_MUT_3"/>
    <property type="match status" value="1"/>
</dbReference>
<dbReference type="InParanoid" id="A0A0D2WLU0"/>
<feature type="compositionally biased region" description="Low complexity" evidence="8">
    <location>
        <begin position="60"/>
        <end position="71"/>
    </location>
</feature>
<dbReference type="InterPro" id="IPR008238">
    <property type="entry name" value="Chorismate_mutase_AroQ_euk"/>
</dbReference>
<evidence type="ECO:0000256" key="7">
    <source>
        <dbReference type="ARBA" id="ARBA00023235"/>
    </source>
</evidence>
<sequence>MNFFADEALSLDRLRAALMRMEDTIIFGLIERAQFKHNPNVYRSGAFSFRRPQAQQSGLSSVSPSSSSSSVKQQAQTRTEHSTTSLATATVVATTSSPAVPSFLDYFLHETEKLHASVRRYTSPDENPFFDNLPEPVLEALDFPSVLKPNKINVNAQIKEMYIEQLVPALCQSGDDTNYGSSATLDVQCLQAVSRRIHYGKFIAEAKFSDPKHTDEYTRLIREGNADGLMALLTNKEVERKLLTRLHNKAKMYGQDVDNLASDSSHSKINPALVVELYEKWIIPLTKKVEVQYLLQRLDEDEPADLEDEEADESLALEAEDQVVAPTAVVPEISVVAAAKPSALGRVRAADQLRSKQRGSETRFYFLETPVSDVTTTTGNRPRATSDLQ</sequence>
<comment type="subcellular location">
    <subcellularLocation>
        <location evidence="1">Cytoplasm</location>
    </subcellularLocation>
</comment>
<dbReference type="UniPathway" id="UPA00120">
    <property type="reaction ID" value="UER00203"/>
</dbReference>
<evidence type="ECO:0000259" key="9">
    <source>
        <dbReference type="Pfam" id="PF01817"/>
    </source>
</evidence>
<accession>A0A0D2WLU0</accession>
<dbReference type="InterPro" id="IPR037039">
    <property type="entry name" value="CM_AroQ_sf_eucaryotic"/>
</dbReference>
<dbReference type="InterPro" id="IPR036263">
    <property type="entry name" value="Chorismate_II_sf"/>
</dbReference>
<dbReference type="FunCoup" id="A0A0D2WLU0">
    <property type="interactions" value="242"/>
</dbReference>
<dbReference type="GO" id="GO:0009073">
    <property type="term" value="P:aromatic amino acid family biosynthetic process"/>
    <property type="evidence" value="ECO:0007669"/>
    <property type="project" value="UniProtKB-KW"/>
</dbReference>
<feature type="region of interest" description="Disordered" evidence="8">
    <location>
        <begin position="57"/>
        <end position="84"/>
    </location>
</feature>
<keyword evidence="5" id="KW-0028">Amino-acid biosynthesis</keyword>
<dbReference type="SUPFAM" id="SSF48600">
    <property type="entry name" value="Chorismate mutase II"/>
    <property type="match status" value="2"/>
</dbReference>
<dbReference type="InterPro" id="IPR002701">
    <property type="entry name" value="CM_II_prokaryot"/>
</dbReference>